<evidence type="ECO:0000256" key="13">
    <source>
        <dbReference type="SAM" id="MobiDB-lite"/>
    </source>
</evidence>
<evidence type="ECO:0000256" key="11">
    <source>
        <dbReference type="ARBA" id="ARBA00037449"/>
    </source>
</evidence>
<dbReference type="VEuPathDB" id="TriTrypDB:TCSYLVIO_010933"/>
<dbReference type="GO" id="GO:0016787">
    <property type="term" value="F:hydrolase activity"/>
    <property type="evidence" value="ECO:0007669"/>
    <property type="project" value="UniProtKB-KW"/>
</dbReference>
<dbReference type="PROSITE" id="PS00039">
    <property type="entry name" value="DEAD_ATP_HELICASE"/>
    <property type="match status" value="1"/>
</dbReference>
<reference evidence="16 17" key="1">
    <citation type="journal article" date="2018" name="Microb. Genom.">
        <title>Expanding an expanded genome: long-read sequencing of Trypanosoma cruzi.</title>
        <authorList>
            <person name="Berna L."/>
            <person name="Rodriguez M."/>
            <person name="Chiribao M.L."/>
            <person name="Parodi-Talice A."/>
            <person name="Pita S."/>
            <person name="Rijo G."/>
            <person name="Alvarez-Valin F."/>
            <person name="Robello C."/>
        </authorList>
    </citation>
    <scope>NUCLEOTIDE SEQUENCE [LARGE SCALE GENOMIC DNA]</scope>
    <source>
        <strain evidence="16 17">Dm28c</strain>
    </source>
</reference>
<dbReference type="VEuPathDB" id="TriTrypDB:BCY84_04672"/>
<evidence type="ECO:0000259" key="15">
    <source>
        <dbReference type="PROSITE" id="PS51194"/>
    </source>
</evidence>
<accession>A0A2V2UVU0</accession>
<evidence type="ECO:0000256" key="2">
    <source>
        <dbReference type="ARBA" id="ARBA00009334"/>
    </source>
</evidence>
<organism evidence="16 17">
    <name type="scientific">Trypanosoma cruzi</name>
    <dbReference type="NCBI Taxonomy" id="5693"/>
    <lineage>
        <taxon>Eukaryota</taxon>
        <taxon>Discoba</taxon>
        <taxon>Euglenozoa</taxon>
        <taxon>Kinetoplastea</taxon>
        <taxon>Metakinetoplastina</taxon>
        <taxon>Trypanosomatida</taxon>
        <taxon>Trypanosomatidae</taxon>
        <taxon>Trypanosoma</taxon>
        <taxon>Schizotrypanum</taxon>
    </lineage>
</organism>
<dbReference type="PROSITE" id="PS51194">
    <property type="entry name" value="HELICASE_CTER"/>
    <property type="match status" value="1"/>
</dbReference>
<dbReference type="Pfam" id="PF00271">
    <property type="entry name" value="Helicase_C"/>
    <property type="match status" value="1"/>
</dbReference>
<dbReference type="InterPro" id="IPR044742">
    <property type="entry name" value="DEAD/DEAH_RhlB"/>
</dbReference>
<dbReference type="OrthoDB" id="249932at2759"/>
<feature type="domain" description="Helicase C-terminal" evidence="15">
    <location>
        <begin position="432"/>
        <end position="587"/>
    </location>
</feature>
<evidence type="ECO:0000256" key="3">
    <source>
        <dbReference type="ARBA" id="ARBA00012552"/>
    </source>
</evidence>
<proteinExistence type="inferred from homology"/>
<dbReference type="VEuPathDB" id="TriTrypDB:TcCL_NonESM07240"/>
<feature type="region of interest" description="Disordered" evidence="13">
    <location>
        <begin position="139"/>
        <end position="160"/>
    </location>
</feature>
<dbReference type="VEuPathDB" id="TriTrypDB:TcCLB.511571.10"/>
<dbReference type="SMART" id="SM00490">
    <property type="entry name" value="HELICc"/>
    <property type="match status" value="1"/>
</dbReference>
<evidence type="ECO:0000313" key="16">
    <source>
        <dbReference type="EMBL" id="PWU87356.1"/>
    </source>
</evidence>
<dbReference type="InterPro" id="IPR027417">
    <property type="entry name" value="P-loop_NTPase"/>
</dbReference>
<evidence type="ECO:0000256" key="4">
    <source>
        <dbReference type="ARBA" id="ARBA00022517"/>
    </source>
</evidence>
<feature type="domain" description="Helicase ATP-binding" evidence="14">
    <location>
        <begin position="212"/>
        <end position="403"/>
    </location>
</feature>
<dbReference type="CDD" id="cd00268">
    <property type="entry name" value="DEADc"/>
    <property type="match status" value="1"/>
</dbReference>
<evidence type="ECO:0000256" key="8">
    <source>
        <dbReference type="ARBA" id="ARBA00022806"/>
    </source>
</evidence>
<keyword evidence="9 12" id="KW-0067">ATP-binding</keyword>
<evidence type="ECO:0000256" key="5">
    <source>
        <dbReference type="ARBA" id="ARBA00022552"/>
    </source>
</evidence>
<keyword evidence="5" id="KW-0698">rRNA processing</keyword>
<keyword evidence="8 12" id="KW-0347">Helicase</keyword>
<dbReference type="GO" id="GO:0003676">
    <property type="term" value="F:nucleic acid binding"/>
    <property type="evidence" value="ECO:0007669"/>
    <property type="project" value="InterPro"/>
</dbReference>
<dbReference type="VEuPathDB" id="TriTrypDB:TcBrA4_0020230"/>
<dbReference type="InterPro" id="IPR011545">
    <property type="entry name" value="DEAD/DEAH_box_helicase_dom"/>
</dbReference>
<evidence type="ECO:0000256" key="1">
    <source>
        <dbReference type="ARBA" id="ARBA00004604"/>
    </source>
</evidence>
<dbReference type="VEuPathDB" id="TriTrypDB:C4B63_94g58"/>
<dbReference type="PANTHER" id="PTHR47958">
    <property type="entry name" value="ATP-DEPENDENT RNA HELICASE DBP3"/>
    <property type="match status" value="1"/>
</dbReference>
<keyword evidence="4" id="KW-0690">Ribosome biogenesis</keyword>
<dbReference type="VEuPathDB" id="TriTrypDB:TcYC6_0062920"/>
<keyword evidence="6 12" id="KW-0547">Nucleotide-binding</keyword>
<dbReference type="VEuPathDB" id="TriTrypDB:C3747_122g56"/>
<dbReference type="InterPro" id="IPR001650">
    <property type="entry name" value="Helicase_C-like"/>
</dbReference>
<dbReference type="InterPro" id="IPR000629">
    <property type="entry name" value="RNA-helicase_DEAD-box_CS"/>
</dbReference>
<sequence length="645" mass="71339">MRRPILFSFRRASGCATARMLYLRSACLQQLRFGHTLPPGLNDAARSAALASETKATKGEASRSPSLVAKSVGRAPGIACSAAHEDGTFGSLRLSSSGPSGLIEEATMEVPRDEVMAPSHAGDCAGDCAEAKKMILEEGAEQAGGKNVNGTSHADEKESEVRVLVRDHMRKIVDVKRLHSFAQLRSKLPRWLFYGIQQSGYIKPTLVQSVAIPLFMERRDVVGIAPTGSGKTVAFALPALAALPPSDSRGNHESNRGNADNPVVVSPNVLVLCPTRELVQQTRNVISQLAGNAVRVKGAFGGQGREQQMEQLRRWGGCDVLVSTPGRLCDFVEADVVSLEHVGFLILDEADRMLELGFAPQLEFIMSTIRKFKRPRQTTMWTATWNATVGSLASRFLKPERVFFEVDREHKMNTDITQNLYPLKDPSQRIHAIVKLYENAIISKRQQVLIFVNRKEDVEQLSEDLKTALRAPPDLIRCLHGGMKQSKRERILHGFREGNIRVLCATDVVARGLDVPELDHVINYDLPGDSDAYVHRVGRTGRAGRRGTAHTFILAGDNRAPLIARFIAKQQGTALPEDVLAIIHDIELHCGAAMERPKYKDHARLAGKDWRVYGNAKSIKTEERRYVRGYGHVLTLKRPTPRKEK</sequence>
<dbReference type="SUPFAM" id="SSF52540">
    <property type="entry name" value="P-loop containing nucleoside triphosphate hydrolases"/>
    <property type="match status" value="1"/>
</dbReference>
<evidence type="ECO:0000256" key="10">
    <source>
        <dbReference type="ARBA" id="ARBA00023242"/>
    </source>
</evidence>
<dbReference type="AlphaFoldDB" id="A0A2V2UVU0"/>
<evidence type="ECO:0000256" key="6">
    <source>
        <dbReference type="ARBA" id="ARBA00022741"/>
    </source>
</evidence>
<comment type="caution">
    <text evidence="16">The sequence shown here is derived from an EMBL/GenBank/DDBJ whole genome shotgun (WGS) entry which is preliminary data.</text>
</comment>
<dbReference type="EMBL" id="PRFA01000094">
    <property type="protein sequence ID" value="PWU87356.1"/>
    <property type="molecule type" value="Genomic_DNA"/>
</dbReference>
<keyword evidence="10" id="KW-0539">Nucleus</keyword>
<dbReference type="Proteomes" id="UP000246121">
    <property type="component" value="Unassembled WGS sequence"/>
</dbReference>
<dbReference type="GO" id="GO:0005524">
    <property type="term" value="F:ATP binding"/>
    <property type="evidence" value="ECO:0007669"/>
    <property type="project" value="UniProtKB-KW"/>
</dbReference>
<dbReference type="VEuPathDB" id="TriTrypDB:TcG_06660"/>
<keyword evidence="7 12" id="KW-0378">Hydrolase</keyword>
<comment type="function">
    <text evidence="11">ATP-dependent RNA helicase required for 60S ribosomal subunit synthesis. Involved in efficient pre-rRNA processing, predominantly at site A3, which is necessary for the normal formation of 25S and 5.8S rRNAs.</text>
</comment>
<dbReference type="Gene3D" id="3.40.50.300">
    <property type="entry name" value="P-loop containing nucleotide triphosphate hydrolases"/>
    <property type="match status" value="2"/>
</dbReference>
<dbReference type="VEuPathDB" id="TriTrypDB:ECC02_002984"/>
<protein>
    <recommendedName>
        <fullName evidence="3">RNA helicase</fullName>
        <ecNumber evidence="3">3.6.4.13</ecNumber>
    </recommendedName>
</protein>
<evidence type="ECO:0000259" key="14">
    <source>
        <dbReference type="PROSITE" id="PS51192"/>
    </source>
</evidence>
<dbReference type="VEuPathDB" id="TriTrypDB:TcCLB.506229.70"/>
<dbReference type="CDD" id="cd18787">
    <property type="entry name" value="SF2_C_DEAD"/>
    <property type="match status" value="1"/>
</dbReference>
<dbReference type="VEuPathDB" id="TriTrypDB:TCDM_07679"/>
<dbReference type="GO" id="GO:0003724">
    <property type="term" value="F:RNA helicase activity"/>
    <property type="evidence" value="ECO:0007669"/>
    <property type="project" value="UniProtKB-EC"/>
</dbReference>
<name>A0A2V2UVU0_TRYCR</name>
<comment type="subcellular location">
    <subcellularLocation>
        <location evidence="1">Nucleus</location>
        <location evidence="1">Nucleolus</location>
    </subcellularLocation>
</comment>
<evidence type="ECO:0000256" key="12">
    <source>
        <dbReference type="RuleBase" id="RU000492"/>
    </source>
</evidence>
<dbReference type="Pfam" id="PF00270">
    <property type="entry name" value="DEAD"/>
    <property type="match status" value="1"/>
</dbReference>
<evidence type="ECO:0000256" key="9">
    <source>
        <dbReference type="ARBA" id="ARBA00022840"/>
    </source>
</evidence>
<evidence type="ECO:0000313" key="17">
    <source>
        <dbReference type="Proteomes" id="UP000246121"/>
    </source>
</evidence>
<evidence type="ECO:0000256" key="7">
    <source>
        <dbReference type="ARBA" id="ARBA00022801"/>
    </source>
</evidence>
<comment type="similarity">
    <text evidence="2">Belongs to the DEAD box helicase family. DDX5/DBP2 subfamily.</text>
</comment>
<dbReference type="InterPro" id="IPR014001">
    <property type="entry name" value="Helicase_ATP-bd"/>
</dbReference>
<dbReference type="VEuPathDB" id="TriTrypDB:TcCLB.503595.19"/>
<gene>
    <name evidence="16" type="ORF">C4B63_94g58</name>
</gene>
<dbReference type="PROSITE" id="PS51192">
    <property type="entry name" value="HELICASE_ATP_BIND_1"/>
    <property type="match status" value="1"/>
</dbReference>
<dbReference type="SMART" id="SM00487">
    <property type="entry name" value="DEXDc"/>
    <property type="match status" value="1"/>
</dbReference>
<dbReference type="VEuPathDB" id="TriTrypDB:Tc_MARK_1401"/>
<dbReference type="EC" id="3.6.4.13" evidence="3"/>